<accession>A0A8X8ICZ4</accession>
<dbReference type="Pfam" id="PF00403">
    <property type="entry name" value="HMA"/>
    <property type="match status" value="1"/>
</dbReference>
<comment type="caution">
    <text evidence="2">The sequence shown here is derived from an EMBL/GenBank/DDBJ whole genome shotgun (WGS) entry which is preliminary data.</text>
</comment>
<dbReference type="InterPro" id="IPR036163">
    <property type="entry name" value="HMA_dom_sf"/>
</dbReference>
<dbReference type="SUPFAM" id="SSF55008">
    <property type="entry name" value="HMA, heavy metal-associated domain"/>
    <property type="match status" value="1"/>
</dbReference>
<feature type="domain" description="HMA" evidence="1">
    <location>
        <begin position="1"/>
        <end position="67"/>
    </location>
</feature>
<evidence type="ECO:0000313" key="2">
    <source>
        <dbReference type="EMBL" id="SDW14951.1"/>
    </source>
</evidence>
<evidence type="ECO:0000259" key="1">
    <source>
        <dbReference type="PROSITE" id="PS50846"/>
    </source>
</evidence>
<keyword evidence="3" id="KW-1185">Reference proteome</keyword>
<dbReference type="GO" id="GO:0046872">
    <property type="term" value="F:metal ion binding"/>
    <property type="evidence" value="ECO:0007669"/>
    <property type="project" value="InterPro"/>
</dbReference>
<dbReference type="Proteomes" id="UP000198711">
    <property type="component" value="Unassembled WGS sequence"/>
</dbReference>
<protein>
    <submittedName>
        <fullName evidence="2">Copper chaperone CopZ</fullName>
    </submittedName>
</protein>
<dbReference type="AlphaFoldDB" id="A0A8X8ICZ4"/>
<dbReference type="CDD" id="cd00371">
    <property type="entry name" value="HMA"/>
    <property type="match status" value="1"/>
</dbReference>
<organism evidence="2 3">
    <name type="scientific">Hydrobacter penzbergensis</name>
    <dbReference type="NCBI Taxonomy" id="1235997"/>
    <lineage>
        <taxon>Bacteria</taxon>
        <taxon>Pseudomonadati</taxon>
        <taxon>Bacteroidota</taxon>
        <taxon>Chitinophagia</taxon>
        <taxon>Chitinophagales</taxon>
        <taxon>Chitinophagaceae</taxon>
        <taxon>Hydrobacter</taxon>
    </lineage>
</organism>
<dbReference type="PROSITE" id="PS50846">
    <property type="entry name" value="HMA_2"/>
    <property type="match status" value="1"/>
</dbReference>
<dbReference type="Gene3D" id="3.30.70.100">
    <property type="match status" value="1"/>
</dbReference>
<gene>
    <name evidence="2" type="ORF">SAMN05444410_101352</name>
</gene>
<reference evidence="2 3" key="1">
    <citation type="submission" date="2016-10" db="EMBL/GenBank/DDBJ databases">
        <authorList>
            <person name="Varghese N."/>
            <person name="Submissions S."/>
        </authorList>
    </citation>
    <scope>NUCLEOTIDE SEQUENCE [LARGE SCALE GENOMIC DNA]</scope>
    <source>
        <strain evidence="2 3">DSM 25353</strain>
    </source>
</reference>
<name>A0A8X8ICZ4_9BACT</name>
<dbReference type="EMBL" id="FNNO01000001">
    <property type="protein sequence ID" value="SDW14951.1"/>
    <property type="molecule type" value="Genomic_DNA"/>
</dbReference>
<evidence type="ECO:0000313" key="3">
    <source>
        <dbReference type="Proteomes" id="UP000198711"/>
    </source>
</evidence>
<sequence>METLKLKTNINCSGCVAKITSSLNETVGENNWKVDTQNPNKILTVSGTEVNKNDVVRAVEKAGFKAEEVA</sequence>
<dbReference type="RefSeq" id="WP_092721502.1">
    <property type="nucleotide sequence ID" value="NZ_FNNO01000001.1"/>
</dbReference>
<dbReference type="InterPro" id="IPR006121">
    <property type="entry name" value="HMA_dom"/>
</dbReference>
<proteinExistence type="predicted"/>